<dbReference type="CDD" id="cd00082">
    <property type="entry name" value="HisKA"/>
    <property type="match status" value="1"/>
</dbReference>
<dbReference type="PRINTS" id="PR00344">
    <property type="entry name" value="BCTRLSENSOR"/>
</dbReference>
<dbReference type="InterPro" id="IPR003661">
    <property type="entry name" value="HisK_dim/P_dom"/>
</dbReference>
<dbReference type="SUPFAM" id="SSF47384">
    <property type="entry name" value="Homodimeric domain of signal transducing histidine kinase"/>
    <property type="match status" value="1"/>
</dbReference>
<dbReference type="PROSITE" id="PS50109">
    <property type="entry name" value="HIS_KIN"/>
    <property type="match status" value="1"/>
</dbReference>
<dbReference type="Pfam" id="PF00512">
    <property type="entry name" value="HisKA"/>
    <property type="match status" value="1"/>
</dbReference>
<evidence type="ECO:0000256" key="2">
    <source>
        <dbReference type="ARBA" id="ARBA00012438"/>
    </source>
</evidence>
<evidence type="ECO:0000256" key="4">
    <source>
        <dbReference type="ARBA" id="ARBA00022679"/>
    </source>
</evidence>
<dbReference type="InterPro" id="IPR004358">
    <property type="entry name" value="Sig_transdc_His_kin-like_C"/>
</dbReference>
<dbReference type="SUPFAM" id="SSF55874">
    <property type="entry name" value="ATPase domain of HSP90 chaperone/DNA topoisomerase II/histidine kinase"/>
    <property type="match status" value="1"/>
</dbReference>
<dbReference type="InterPro" id="IPR005467">
    <property type="entry name" value="His_kinase_dom"/>
</dbReference>
<dbReference type="EMBL" id="JAFBWN010000004">
    <property type="protein sequence ID" value="MBM2354604.1"/>
    <property type="molecule type" value="Genomic_DNA"/>
</dbReference>
<feature type="domain" description="Histidine kinase" evidence="7">
    <location>
        <begin position="228"/>
        <end position="447"/>
    </location>
</feature>
<dbReference type="Gene3D" id="1.10.287.130">
    <property type="match status" value="1"/>
</dbReference>
<dbReference type="Gene3D" id="3.30.565.10">
    <property type="entry name" value="Histidine kinase-like ATPase, C-terminal domain"/>
    <property type="match status" value="1"/>
</dbReference>
<dbReference type="InterPro" id="IPR050736">
    <property type="entry name" value="Sensor_HK_Regulatory"/>
</dbReference>
<dbReference type="PANTHER" id="PTHR43711">
    <property type="entry name" value="TWO-COMPONENT HISTIDINE KINASE"/>
    <property type="match status" value="1"/>
</dbReference>
<dbReference type="PANTHER" id="PTHR43711:SF31">
    <property type="entry name" value="HISTIDINE KINASE"/>
    <property type="match status" value="1"/>
</dbReference>
<evidence type="ECO:0000256" key="5">
    <source>
        <dbReference type="ARBA" id="ARBA00022777"/>
    </source>
</evidence>
<name>A0A9Q2P058_9RHOB</name>
<dbReference type="InterPro" id="IPR036890">
    <property type="entry name" value="HATPase_C_sf"/>
</dbReference>
<dbReference type="SMART" id="SM00388">
    <property type="entry name" value="HisKA"/>
    <property type="match status" value="1"/>
</dbReference>
<evidence type="ECO:0000313" key="8">
    <source>
        <dbReference type="EMBL" id="MBM2354604.1"/>
    </source>
</evidence>
<keyword evidence="5 8" id="KW-0418">Kinase</keyword>
<sequence length="458" mass="50181">MLRKLRILVLGSLFILLALIVISMTSVRERISGLDGGNPTGPIWFVTGIEYDLLQLELELKNYTLGRSGPEDVNRRFDILWSRLIVIQKGDTAEKLDRYQVDRTVLDSLFAMLKANDSLVVNLPQQIAQDSTVREFLDKIVTYNSPLRNLSLDVLQASSRASKIRREELADINTQSTILTGMVVAAFVVLGALQILETAQTKRSLKEKERLLRDATAAGVAKSQFISVMNHELRTPLTSIRGAVTLLNAGAAGVFPDKAKRLLDMVQKNSEQLSLLIEDILEIEKLMAGRFELRTEIVDMGALIADELPNFNAYAKASDVTVVLNTQTDGALVEVDTKRMRQVLSNLVHNAVKFSRPGNAVHIDLTQSADEVVIAIADKGIGIPDDALPKIFDSFYQVDSSDSRNTGGTGLGLSIVKNLVEAMRGNVSVTSQVDQGTTFYVVLPVASVVAQSNMQAAE</sequence>
<protein>
    <recommendedName>
        <fullName evidence="2">histidine kinase</fullName>
        <ecNumber evidence="2">2.7.13.3</ecNumber>
    </recommendedName>
</protein>
<dbReference type="Proteomes" id="UP000809337">
    <property type="component" value="Unassembled WGS sequence"/>
</dbReference>
<evidence type="ECO:0000256" key="1">
    <source>
        <dbReference type="ARBA" id="ARBA00000085"/>
    </source>
</evidence>
<keyword evidence="3" id="KW-0597">Phosphoprotein</keyword>
<dbReference type="RefSeq" id="WP_231033581.1">
    <property type="nucleotide sequence ID" value="NZ_JAJNGX010000004.1"/>
</dbReference>
<proteinExistence type="predicted"/>
<keyword evidence="4" id="KW-0808">Transferase</keyword>
<dbReference type="Pfam" id="PF02518">
    <property type="entry name" value="HATPase_c"/>
    <property type="match status" value="1"/>
</dbReference>
<dbReference type="AlphaFoldDB" id="A0A9Q2P058"/>
<accession>A0A9Q2P058</accession>
<dbReference type="FunFam" id="3.30.565.10:FF:000006">
    <property type="entry name" value="Sensor histidine kinase WalK"/>
    <property type="match status" value="1"/>
</dbReference>
<reference evidence="8" key="1">
    <citation type="submission" date="2021-01" db="EMBL/GenBank/DDBJ databases">
        <title>Diatom-associated Roseobacters Show Island Model of Population Structure.</title>
        <authorList>
            <person name="Qu L."/>
            <person name="Feng X."/>
            <person name="Chen Y."/>
            <person name="Li L."/>
            <person name="Wang X."/>
            <person name="Hu Z."/>
            <person name="Wang H."/>
            <person name="Luo H."/>
        </authorList>
    </citation>
    <scope>NUCLEOTIDE SEQUENCE</scope>
    <source>
        <strain evidence="8">SM26-45</strain>
    </source>
</reference>
<evidence type="ECO:0000256" key="6">
    <source>
        <dbReference type="ARBA" id="ARBA00023012"/>
    </source>
</evidence>
<evidence type="ECO:0000259" key="7">
    <source>
        <dbReference type="PROSITE" id="PS50109"/>
    </source>
</evidence>
<comment type="caution">
    <text evidence="8">The sequence shown here is derived from an EMBL/GenBank/DDBJ whole genome shotgun (WGS) entry which is preliminary data.</text>
</comment>
<keyword evidence="6" id="KW-0902">Two-component regulatory system</keyword>
<gene>
    <name evidence="8" type="ORF">JQX14_08640</name>
</gene>
<organism evidence="8 9">
    <name type="scientific">Pseudosulfitobacter pseudonitzschiae</name>
    <dbReference type="NCBI Taxonomy" id="1402135"/>
    <lineage>
        <taxon>Bacteria</taxon>
        <taxon>Pseudomonadati</taxon>
        <taxon>Pseudomonadota</taxon>
        <taxon>Alphaproteobacteria</taxon>
        <taxon>Rhodobacterales</taxon>
        <taxon>Roseobacteraceae</taxon>
        <taxon>Pseudosulfitobacter</taxon>
    </lineage>
</organism>
<dbReference type="InterPro" id="IPR036097">
    <property type="entry name" value="HisK_dim/P_sf"/>
</dbReference>
<dbReference type="CDD" id="cd16922">
    <property type="entry name" value="HATPase_EvgS-ArcB-TorS-like"/>
    <property type="match status" value="1"/>
</dbReference>
<dbReference type="SMART" id="SM00387">
    <property type="entry name" value="HATPase_c"/>
    <property type="match status" value="1"/>
</dbReference>
<evidence type="ECO:0000313" key="9">
    <source>
        <dbReference type="Proteomes" id="UP000809337"/>
    </source>
</evidence>
<dbReference type="InterPro" id="IPR003594">
    <property type="entry name" value="HATPase_dom"/>
</dbReference>
<evidence type="ECO:0000256" key="3">
    <source>
        <dbReference type="ARBA" id="ARBA00022553"/>
    </source>
</evidence>
<dbReference type="GO" id="GO:0000155">
    <property type="term" value="F:phosphorelay sensor kinase activity"/>
    <property type="evidence" value="ECO:0007669"/>
    <property type="project" value="InterPro"/>
</dbReference>
<comment type="catalytic activity">
    <reaction evidence="1">
        <text>ATP + protein L-histidine = ADP + protein N-phospho-L-histidine.</text>
        <dbReference type="EC" id="2.7.13.3"/>
    </reaction>
</comment>
<dbReference type="EC" id="2.7.13.3" evidence="2"/>